<comment type="caution">
    <text evidence="1">The sequence shown here is derived from an EMBL/GenBank/DDBJ whole genome shotgun (WGS) entry which is preliminary data.</text>
</comment>
<accession>A0AAE0Y7B1</accession>
<dbReference type="EMBL" id="JAWDGP010006782">
    <property type="protein sequence ID" value="KAK3735521.1"/>
    <property type="molecule type" value="Genomic_DNA"/>
</dbReference>
<reference evidence="1" key="1">
    <citation type="journal article" date="2023" name="G3 (Bethesda)">
        <title>A reference genome for the long-term kleptoplast-retaining sea slug Elysia crispata morphotype clarki.</title>
        <authorList>
            <person name="Eastman K.E."/>
            <person name="Pendleton A.L."/>
            <person name="Shaikh M.A."/>
            <person name="Suttiyut T."/>
            <person name="Ogas R."/>
            <person name="Tomko P."/>
            <person name="Gavelis G."/>
            <person name="Widhalm J.R."/>
            <person name="Wisecaver J.H."/>
        </authorList>
    </citation>
    <scope>NUCLEOTIDE SEQUENCE</scope>
    <source>
        <strain evidence="1">ECLA1</strain>
    </source>
</reference>
<evidence type="ECO:0000313" key="1">
    <source>
        <dbReference type="EMBL" id="KAK3735521.1"/>
    </source>
</evidence>
<evidence type="ECO:0000313" key="2">
    <source>
        <dbReference type="Proteomes" id="UP001283361"/>
    </source>
</evidence>
<dbReference type="AlphaFoldDB" id="A0AAE0Y7B1"/>
<keyword evidence="2" id="KW-1185">Reference proteome</keyword>
<protein>
    <submittedName>
        <fullName evidence="1">Uncharacterized protein</fullName>
    </submittedName>
</protein>
<gene>
    <name evidence="1" type="ORF">RRG08_007138</name>
</gene>
<dbReference type="Proteomes" id="UP001283361">
    <property type="component" value="Unassembled WGS sequence"/>
</dbReference>
<proteinExistence type="predicted"/>
<sequence length="86" mass="9691">MIETKMKAFQNRVKVIANIILYFSHVSLPAKLFCKHTSPVACLPNWDTSTPSLGKLLYKTEAATPHNLHLFKKGGQKQKVNNPTKK</sequence>
<organism evidence="1 2">
    <name type="scientific">Elysia crispata</name>
    <name type="common">lettuce slug</name>
    <dbReference type="NCBI Taxonomy" id="231223"/>
    <lineage>
        <taxon>Eukaryota</taxon>
        <taxon>Metazoa</taxon>
        <taxon>Spiralia</taxon>
        <taxon>Lophotrochozoa</taxon>
        <taxon>Mollusca</taxon>
        <taxon>Gastropoda</taxon>
        <taxon>Heterobranchia</taxon>
        <taxon>Euthyneura</taxon>
        <taxon>Panpulmonata</taxon>
        <taxon>Sacoglossa</taxon>
        <taxon>Placobranchoidea</taxon>
        <taxon>Plakobranchidae</taxon>
        <taxon>Elysia</taxon>
    </lineage>
</organism>
<name>A0AAE0Y7B1_9GAST</name>